<organism evidence="1 2">
    <name type="scientific">Aegilops tauschii subsp. strangulata</name>
    <name type="common">Goatgrass</name>
    <dbReference type="NCBI Taxonomy" id="200361"/>
    <lineage>
        <taxon>Eukaryota</taxon>
        <taxon>Viridiplantae</taxon>
        <taxon>Streptophyta</taxon>
        <taxon>Embryophyta</taxon>
        <taxon>Tracheophyta</taxon>
        <taxon>Spermatophyta</taxon>
        <taxon>Magnoliopsida</taxon>
        <taxon>Liliopsida</taxon>
        <taxon>Poales</taxon>
        <taxon>Poaceae</taxon>
        <taxon>BOP clade</taxon>
        <taxon>Pooideae</taxon>
        <taxon>Triticodae</taxon>
        <taxon>Triticeae</taxon>
        <taxon>Triticinae</taxon>
        <taxon>Aegilops</taxon>
    </lineage>
</organism>
<sequence length="82" mass="9185">MANPAPQITNSKLAPSGPWMPCRIKFCPKFLRSSVFGPVSVIISQKSQPNTSETKRVLISSHYVLHDKFVERSTLGITEREI</sequence>
<evidence type="ECO:0000313" key="1">
    <source>
        <dbReference type="EnsemblPlants" id="AET7Gv21207200.29"/>
    </source>
</evidence>
<evidence type="ECO:0000313" key="2">
    <source>
        <dbReference type="Proteomes" id="UP000015105"/>
    </source>
</evidence>
<accession>A0A453T2V4</accession>
<proteinExistence type="predicted"/>
<protein>
    <submittedName>
        <fullName evidence="1">Uncharacterized protein</fullName>
    </submittedName>
</protein>
<name>A0A453T2V4_AEGTS</name>
<dbReference type="Proteomes" id="UP000015105">
    <property type="component" value="Chromosome 7D"/>
</dbReference>
<reference evidence="1" key="5">
    <citation type="journal article" date="2021" name="G3 (Bethesda)">
        <title>Aegilops tauschii genome assembly Aet v5.0 features greater sequence contiguity and improved annotation.</title>
        <authorList>
            <person name="Wang L."/>
            <person name="Zhu T."/>
            <person name="Rodriguez J.C."/>
            <person name="Deal K.R."/>
            <person name="Dubcovsky J."/>
            <person name="McGuire P.E."/>
            <person name="Lux T."/>
            <person name="Spannagl M."/>
            <person name="Mayer K.F.X."/>
            <person name="Baldrich P."/>
            <person name="Meyers B.C."/>
            <person name="Huo N."/>
            <person name="Gu Y.Q."/>
            <person name="Zhou H."/>
            <person name="Devos K.M."/>
            <person name="Bennetzen J.L."/>
            <person name="Unver T."/>
            <person name="Budak H."/>
            <person name="Gulick P.J."/>
            <person name="Galiba G."/>
            <person name="Kalapos B."/>
            <person name="Nelson D.R."/>
            <person name="Li P."/>
            <person name="You F.M."/>
            <person name="Luo M.C."/>
            <person name="Dvorak J."/>
        </authorList>
    </citation>
    <scope>NUCLEOTIDE SEQUENCE [LARGE SCALE GENOMIC DNA]</scope>
    <source>
        <strain evidence="1">cv. AL8/78</strain>
    </source>
</reference>
<reference evidence="1" key="3">
    <citation type="journal article" date="2017" name="Nature">
        <title>Genome sequence of the progenitor of the wheat D genome Aegilops tauschii.</title>
        <authorList>
            <person name="Luo M.C."/>
            <person name="Gu Y.Q."/>
            <person name="Puiu D."/>
            <person name="Wang H."/>
            <person name="Twardziok S.O."/>
            <person name="Deal K.R."/>
            <person name="Huo N."/>
            <person name="Zhu T."/>
            <person name="Wang L."/>
            <person name="Wang Y."/>
            <person name="McGuire P.E."/>
            <person name="Liu S."/>
            <person name="Long H."/>
            <person name="Ramasamy R.K."/>
            <person name="Rodriguez J.C."/>
            <person name="Van S.L."/>
            <person name="Yuan L."/>
            <person name="Wang Z."/>
            <person name="Xia Z."/>
            <person name="Xiao L."/>
            <person name="Anderson O.D."/>
            <person name="Ouyang S."/>
            <person name="Liang Y."/>
            <person name="Zimin A.V."/>
            <person name="Pertea G."/>
            <person name="Qi P."/>
            <person name="Bennetzen J.L."/>
            <person name="Dai X."/>
            <person name="Dawson M.W."/>
            <person name="Muller H.G."/>
            <person name="Kugler K."/>
            <person name="Rivarola-Duarte L."/>
            <person name="Spannagl M."/>
            <person name="Mayer K.F.X."/>
            <person name="Lu F.H."/>
            <person name="Bevan M.W."/>
            <person name="Leroy P."/>
            <person name="Li P."/>
            <person name="You F.M."/>
            <person name="Sun Q."/>
            <person name="Liu Z."/>
            <person name="Lyons E."/>
            <person name="Wicker T."/>
            <person name="Salzberg S.L."/>
            <person name="Devos K.M."/>
            <person name="Dvorak J."/>
        </authorList>
    </citation>
    <scope>NUCLEOTIDE SEQUENCE [LARGE SCALE GENOMIC DNA]</scope>
    <source>
        <strain evidence="1">cv. AL8/78</strain>
    </source>
</reference>
<keyword evidence="2" id="KW-1185">Reference proteome</keyword>
<dbReference type="EnsemblPlants" id="AET7Gv21207200.29">
    <property type="protein sequence ID" value="AET7Gv21207200.29"/>
    <property type="gene ID" value="AET7Gv21207200"/>
</dbReference>
<reference evidence="1" key="4">
    <citation type="submission" date="2019-03" db="UniProtKB">
        <authorList>
            <consortium name="EnsemblPlants"/>
        </authorList>
    </citation>
    <scope>IDENTIFICATION</scope>
</reference>
<reference evidence="2" key="1">
    <citation type="journal article" date="2014" name="Science">
        <title>Ancient hybridizations among the ancestral genomes of bread wheat.</title>
        <authorList>
            <consortium name="International Wheat Genome Sequencing Consortium,"/>
            <person name="Marcussen T."/>
            <person name="Sandve S.R."/>
            <person name="Heier L."/>
            <person name="Spannagl M."/>
            <person name="Pfeifer M."/>
            <person name="Jakobsen K.S."/>
            <person name="Wulff B.B."/>
            <person name="Steuernagel B."/>
            <person name="Mayer K.F."/>
            <person name="Olsen O.A."/>
        </authorList>
    </citation>
    <scope>NUCLEOTIDE SEQUENCE [LARGE SCALE GENOMIC DNA]</scope>
    <source>
        <strain evidence="2">cv. AL8/78</strain>
    </source>
</reference>
<dbReference type="Gramene" id="AET7Gv21207200.29">
    <property type="protein sequence ID" value="AET7Gv21207200.29"/>
    <property type="gene ID" value="AET7Gv21207200"/>
</dbReference>
<dbReference type="AlphaFoldDB" id="A0A453T2V4"/>
<reference evidence="2" key="2">
    <citation type="journal article" date="2017" name="Nat. Plants">
        <title>The Aegilops tauschii genome reveals multiple impacts of transposons.</title>
        <authorList>
            <person name="Zhao G."/>
            <person name="Zou C."/>
            <person name="Li K."/>
            <person name="Wang K."/>
            <person name="Li T."/>
            <person name="Gao L."/>
            <person name="Zhang X."/>
            <person name="Wang H."/>
            <person name="Yang Z."/>
            <person name="Liu X."/>
            <person name="Jiang W."/>
            <person name="Mao L."/>
            <person name="Kong X."/>
            <person name="Jiao Y."/>
            <person name="Jia J."/>
        </authorList>
    </citation>
    <scope>NUCLEOTIDE SEQUENCE [LARGE SCALE GENOMIC DNA]</scope>
    <source>
        <strain evidence="2">cv. AL8/78</strain>
    </source>
</reference>